<dbReference type="InterPro" id="IPR050524">
    <property type="entry name" value="APC_YAT"/>
</dbReference>
<keyword evidence="5 8" id="KW-1133">Transmembrane helix</keyword>
<keyword evidence="6 8" id="KW-0472">Membrane</keyword>
<feature type="transmembrane region" description="Helical" evidence="8">
    <location>
        <begin position="386"/>
        <end position="405"/>
    </location>
</feature>
<feature type="region of interest" description="Disordered" evidence="7">
    <location>
        <begin position="1"/>
        <end position="38"/>
    </location>
</feature>
<feature type="domain" description="Amino acid permease/ SLC12A" evidence="9">
    <location>
        <begin position="54"/>
        <end position="512"/>
    </location>
</feature>
<feature type="transmembrane region" description="Helical" evidence="8">
    <location>
        <begin position="193"/>
        <end position="214"/>
    </location>
</feature>
<accession>A0AAD4CMU0</accession>
<keyword evidence="3 8" id="KW-0812">Transmembrane</keyword>
<dbReference type="Pfam" id="PF00324">
    <property type="entry name" value="AA_permease"/>
    <property type="match status" value="1"/>
</dbReference>
<name>A0AAD4CMU0_ASPNN</name>
<evidence type="ECO:0000256" key="2">
    <source>
        <dbReference type="ARBA" id="ARBA00022448"/>
    </source>
</evidence>
<dbReference type="GO" id="GO:0015171">
    <property type="term" value="F:amino acid transmembrane transporter activity"/>
    <property type="evidence" value="ECO:0007669"/>
    <property type="project" value="TreeGrafter"/>
</dbReference>
<evidence type="ECO:0000313" key="10">
    <source>
        <dbReference type="EMBL" id="KAF9889371.1"/>
    </source>
</evidence>
<keyword evidence="11" id="KW-1185">Reference proteome</keyword>
<reference evidence="10" key="1">
    <citation type="journal article" date="2019" name="Beilstein J. Org. Chem.">
        <title>Nanangenines: drimane sesquiterpenoids as the dominant metabolite cohort of a novel Australian fungus, Aspergillus nanangensis.</title>
        <authorList>
            <person name="Lacey H.J."/>
            <person name="Gilchrist C.L.M."/>
            <person name="Crombie A."/>
            <person name="Kalaitzis J.A."/>
            <person name="Vuong D."/>
            <person name="Rutledge P.J."/>
            <person name="Turner P."/>
            <person name="Pitt J.I."/>
            <person name="Lacey E."/>
            <person name="Chooi Y.H."/>
            <person name="Piggott A.M."/>
        </authorList>
    </citation>
    <scope>NUCLEOTIDE SEQUENCE</scope>
    <source>
        <strain evidence="10">MST-FP2251</strain>
    </source>
</reference>
<protein>
    <submittedName>
        <fullName evidence="10">Alpha-1,4-glucan branching enzyme</fullName>
    </submittedName>
</protein>
<evidence type="ECO:0000256" key="8">
    <source>
        <dbReference type="SAM" id="Phobius"/>
    </source>
</evidence>
<dbReference type="Gene3D" id="1.20.1740.10">
    <property type="entry name" value="Amino acid/polyamine transporter I"/>
    <property type="match status" value="1"/>
</dbReference>
<feature type="transmembrane region" description="Helical" evidence="8">
    <location>
        <begin position="135"/>
        <end position="158"/>
    </location>
</feature>
<dbReference type="PANTHER" id="PTHR43341">
    <property type="entry name" value="AMINO ACID PERMEASE"/>
    <property type="match status" value="1"/>
</dbReference>
<feature type="transmembrane region" description="Helical" evidence="8">
    <location>
        <begin position="411"/>
        <end position="438"/>
    </location>
</feature>
<keyword evidence="2" id="KW-0813">Transport</keyword>
<evidence type="ECO:0000256" key="1">
    <source>
        <dbReference type="ARBA" id="ARBA00004141"/>
    </source>
</evidence>
<dbReference type="PROSITE" id="PS00218">
    <property type="entry name" value="AMINO_ACID_PERMEASE_1"/>
    <property type="match status" value="1"/>
</dbReference>
<organism evidence="10 11">
    <name type="scientific">Aspergillus nanangensis</name>
    <dbReference type="NCBI Taxonomy" id="2582783"/>
    <lineage>
        <taxon>Eukaryota</taxon>
        <taxon>Fungi</taxon>
        <taxon>Dikarya</taxon>
        <taxon>Ascomycota</taxon>
        <taxon>Pezizomycotina</taxon>
        <taxon>Eurotiomycetes</taxon>
        <taxon>Eurotiomycetidae</taxon>
        <taxon>Eurotiales</taxon>
        <taxon>Aspergillaceae</taxon>
        <taxon>Aspergillus</taxon>
        <taxon>Aspergillus subgen. Circumdati</taxon>
    </lineage>
</organism>
<feature type="transmembrane region" description="Helical" evidence="8">
    <location>
        <begin position="85"/>
        <end position="109"/>
    </location>
</feature>
<gene>
    <name evidence="10" type="primary">GLC3_2</name>
    <name evidence="10" type="ORF">FE257_007481</name>
</gene>
<evidence type="ECO:0000256" key="7">
    <source>
        <dbReference type="SAM" id="MobiDB-lite"/>
    </source>
</evidence>
<dbReference type="PIRSF" id="PIRSF006060">
    <property type="entry name" value="AA_transporter"/>
    <property type="match status" value="1"/>
</dbReference>
<evidence type="ECO:0000313" key="11">
    <source>
        <dbReference type="Proteomes" id="UP001194746"/>
    </source>
</evidence>
<dbReference type="Proteomes" id="UP001194746">
    <property type="component" value="Unassembled WGS sequence"/>
</dbReference>
<feature type="transmembrane region" description="Helical" evidence="8">
    <location>
        <begin position="458"/>
        <end position="480"/>
    </location>
</feature>
<evidence type="ECO:0000256" key="5">
    <source>
        <dbReference type="ARBA" id="ARBA00022989"/>
    </source>
</evidence>
<evidence type="ECO:0000256" key="4">
    <source>
        <dbReference type="ARBA" id="ARBA00022970"/>
    </source>
</evidence>
<dbReference type="AlphaFoldDB" id="A0AAD4CMU0"/>
<comment type="caution">
    <text evidence="10">The sequence shown here is derived from an EMBL/GenBank/DDBJ whole genome shotgun (WGS) entry which is preliminary data.</text>
</comment>
<dbReference type="InterPro" id="IPR004840">
    <property type="entry name" value="Amino_acid_permease_CS"/>
</dbReference>
<feature type="transmembrane region" description="Helical" evidence="8">
    <location>
        <begin position="288"/>
        <end position="307"/>
    </location>
</feature>
<feature type="transmembrane region" description="Helical" evidence="8">
    <location>
        <begin position="164"/>
        <end position="181"/>
    </location>
</feature>
<evidence type="ECO:0000256" key="3">
    <source>
        <dbReference type="ARBA" id="ARBA00022692"/>
    </source>
</evidence>
<dbReference type="GO" id="GO:0016020">
    <property type="term" value="C:membrane"/>
    <property type="evidence" value="ECO:0007669"/>
    <property type="project" value="UniProtKB-SubCell"/>
</dbReference>
<dbReference type="PANTHER" id="PTHR43341:SF38">
    <property type="entry name" value="PROLINE TRANSPORTER (EUROFUNG)"/>
    <property type="match status" value="1"/>
</dbReference>
<proteinExistence type="predicted"/>
<sequence>MGAPNPDPMGADVEPATSNTASYPNEKAGLGSKIDRDLNDERYQPTKRGLRSRHAQMIALGGSIGTGLFVGSGQALAVGGPASLFMSYCFVACVVYGVVTALAEVAAYLPTHGGTMGFYGYRYASRSFGFAMGYLYWYSMGILVPYEIVAGAVVIDYWQTDLNVAIWISILLVVIVALNFLPVKFYGETEFWFASIKVITLFGLLIVSFILFWGGGPKRQRLGFHYWKNPSAFNTYDPYTGGAGRFAGLLKCLMRSAFGFIFSPELLITTGGEMENPRRNLPTAAKRYIYRLIFFYVLGSLSISVICPSDHARLTDGGAGAGSSPFVVGIQHAGIPVLHHIINAAILTSAWSSGNSYLYMSSRNLYSLAMAGNAPSFLKTTNRWGVPYVAVASSALFAPLAYLTVGTDSSIVFNWFVDFTNTSGFMSWMCCMIVYWRFRKAVATQGIELPYVARIQPYGSYFAFFGATILTLGNGFDVFFPSQWTVGNFFAAYFGIPAFFAFYFGHRIVFRRDPWAWHPAEVDMHSGLDEISAAELPPRVRDTWWKKAMAVIE</sequence>
<comment type="subcellular location">
    <subcellularLocation>
        <location evidence="1">Membrane</location>
        <topology evidence="1">Multi-pass membrane protein</topology>
    </subcellularLocation>
</comment>
<feature type="transmembrane region" description="Helical" evidence="8">
    <location>
        <begin position="57"/>
        <end position="79"/>
    </location>
</feature>
<dbReference type="FunFam" id="1.20.1740.10:FF:000006">
    <property type="entry name" value="General amino acid permease"/>
    <property type="match status" value="1"/>
</dbReference>
<reference evidence="10" key="2">
    <citation type="submission" date="2020-02" db="EMBL/GenBank/DDBJ databases">
        <authorList>
            <person name="Gilchrist C.L.M."/>
            <person name="Chooi Y.-H."/>
        </authorList>
    </citation>
    <scope>NUCLEOTIDE SEQUENCE</scope>
    <source>
        <strain evidence="10">MST-FP2251</strain>
    </source>
</reference>
<evidence type="ECO:0000259" key="9">
    <source>
        <dbReference type="Pfam" id="PF00324"/>
    </source>
</evidence>
<evidence type="ECO:0000256" key="6">
    <source>
        <dbReference type="ARBA" id="ARBA00023136"/>
    </source>
</evidence>
<dbReference type="EMBL" id="VCAU01000037">
    <property type="protein sequence ID" value="KAF9889371.1"/>
    <property type="molecule type" value="Genomic_DNA"/>
</dbReference>
<feature type="transmembrane region" description="Helical" evidence="8">
    <location>
        <begin position="486"/>
        <end position="505"/>
    </location>
</feature>
<keyword evidence="4" id="KW-0029">Amino-acid transport</keyword>
<dbReference type="InterPro" id="IPR004841">
    <property type="entry name" value="AA-permease/SLC12A_dom"/>
</dbReference>